<accession>A0A3N4IKC1</accession>
<name>A0A3N4IKC1_ASCIM</name>
<evidence type="ECO:0000313" key="2">
    <source>
        <dbReference type="Proteomes" id="UP000275078"/>
    </source>
</evidence>
<evidence type="ECO:0000313" key="1">
    <source>
        <dbReference type="EMBL" id="RPA85877.1"/>
    </source>
</evidence>
<dbReference type="AlphaFoldDB" id="A0A3N4IKC1"/>
<organism evidence="1 2">
    <name type="scientific">Ascobolus immersus RN42</name>
    <dbReference type="NCBI Taxonomy" id="1160509"/>
    <lineage>
        <taxon>Eukaryota</taxon>
        <taxon>Fungi</taxon>
        <taxon>Dikarya</taxon>
        <taxon>Ascomycota</taxon>
        <taxon>Pezizomycotina</taxon>
        <taxon>Pezizomycetes</taxon>
        <taxon>Pezizales</taxon>
        <taxon>Ascobolaceae</taxon>
        <taxon>Ascobolus</taxon>
    </lineage>
</organism>
<dbReference type="EMBL" id="ML119652">
    <property type="protein sequence ID" value="RPA85877.1"/>
    <property type="molecule type" value="Genomic_DNA"/>
</dbReference>
<keyword evidence="2" id="KW-1185">Reference proteome</keyword>
<proteinExistence type="predicted"/>
<protein>
    <submittedName>
        <fullName evidence="1">Uncharacterized protein</fullName>
    </submittedName>
</protein>
<reference evidence="1 2" key="1">
    <citation type="journal article" date="2018" name="Nat. Ecol. Evol.">
        <title>Pezizomycetes genomes reveal the molecular basis of ectomycorrhizal truffle lifestyle.</title>
        <authorList>
            <person name="Murat C."/>
            <person name="Payen T."/>
            <person name="Noel B."/>
            <person name="Kuo A."/>
            <person name="Morin E."/>
            <person name="Chen J."/>
            <person name="Kohler A."/>
            <person name="Krizsan K."/>
            <person name="Balestrini R."/>
            <person name="Da Silva C."/>
            <person name="Montanini B."/>
            <person name="Hainaut M."/>
            <person name="Levati E."/>
            <person name="Barry K.W."/>
            <person name="Belfiori B."/>
            <person name="Cichocki N."/>
            <person name="Clum A."/>
            <person name="Dockter R.B."/>
            <person name="Fauchery L."/>
            <person name="Guy J."/>
            <person name="Iotti M."/>
            <person name="Le Tacon F."/>
            <person name="Lindquist E.A."/>
            <person name="Lipzen A."/>
            <person name="Malagnac F."/>
            <person name="Mello A."/>
            <person name="Molinier V."/>
            <person name="Miyauchi S."/>
            <person name="Poulain J."/>
            <person name="Riccioni C."/>
            <person name="Rubini A."/>
            <person name="Sitrit Y."/>
            <person name="Splivallo R."/>
            <person name="Traeger S."/>
            <person name="Wang M."/>
            <person name="Zifcakova L."/>
            <person name="Wipf D."/>
            <person name="Zambonelli A."/>
            <person name="Paolocci F."/>
            <person name="Nowrousian M."/>
            <person name="Ottonello S."/>
            <person name="Baldrian P."/>
            <person name="Spatafora J.W."/>
            <person name="Henrissat B."/>
            <person name="Nagy L.G."/>
            <person name="Aury J.M."/>
            <person name="Wincker P."/>
            <person name="Grigoriev I.V."/>
            <person name="Bonfante P."/>
            <person name="Martin F.M."/>
        </authorList>
    </citation>
    <scope>NUCLEOTIDE SEQUENCE [LARGE SCALE GENOMIC DNA]</scope>
    <source>
        <strain evidence="1 2">RN42</strain>
    </source>
</reference>
<sequence length="186" mass="21098">MEPLSLKCQPTLNFRPQSMTVDPAGFSISCKQGSSCPKQAHTRFRHFHTGTSKATFYNQTTAQAQSKGTCLAGFVLPCLSPQSRYRASCRWRSLAVFGNNFATFDLEVFVNSRISYSVTCKAELCWLVDKSPLHDQWKVRDRGCTIHLQGGEHSRAQYNRCFEITTQIQATKEEKSTAGRLYKYHL</sequence>
<dbReference type="Proteomes" id="UP000275078">
    <property type="component" value="Unassembled WGS sequence"/>
</dbReference>
<gene>
    <name evidence="1" type="ORF">BJ508DRAFT_235186</name>
</gene>